<evidence type="ECO:0000256" key="1">
    <source>
        <dbReference type="SAM" id="Phobius"/>
    </source>
</evidence>
<organism evidence="2">
    <name type="scientific">marine sediment metagenome</name>
    <dbReference type="NCBI Taxonomy" id="412755"/>
    <lineage>
        <taxon>unclassified sequences</taxon>
        <taxon>metagenomes</taxon>
        <taxon>ecological metagenomes</taxon>
    </lineage>
</organism>
<protein>
    <submittedName>
        <fullName evidence="2">Uncharacterized protein</fullName>
    </submittedName>
</protein>
<gene>
    <name evidence="2" type="ORF">S06H3_32903</name>
</gene>
<sequence length="77" mass="9220">MMPTVEVRLAKVEQKLHDLKCYIMNDMKADMEKLEERYEERVEAMEKRSSAQFRWMMSIYLITFTAIITLILGLCVR</sequence>
<evidence type="ECO:0000313" key="2">
    <source>
        <dbReference type="EMBL" id="GAI18845.1"/>
    </source>
</evidence>
<comment type="caution">
    <text evidence="2">The sequence shown here is derived from an EMBL/GenBank/DDBJ whole genome shotgun (WGS) entry which is preliminary data.</text>
</comment>
<dbReference type="AlphaFoldDB" id="X1MVV7"/>
<name>X1MVV7_9ZZZZ</name>
<keyword evidence="1" id="KW-0812">Transmembrane</keyword>
<accession>X1MVV7</accession>
<proteinExistence type="predicted"/>
<feature type="transmembrane region" description="Helical" evidence="1">
    <location>
        <begin position="55"/>
        <end position="76"/>
    </location>
</feature>
<keyword evidence="1" id="KW-1133">Transmembrane helix</keyword>
<reference evidence="2" key="1">
    <citation type="journal article" date="2014" name="Front. Microbiol.">
        <title>High frequency of phylogenetically diverse reductive dehalogenase-homologous genes in deep subseafloor sedimentary metagenomes.</title>
        <authorList>
            <person name="Kawai M."/>
            <person name="Futagami T."/>
            <person name="Toyoda A."/>
            <person name="Takaki Y."/>
            <person name="Nishi S."/>
            <person name="Hori S."/>
            <person name="Arai W."/>
            <person name="Tsubouchi T."/>
            <person name="Morono Y."/>
            <person name="Uchiyama I."/>
            <person name="Ito T."/>
            <person name="Fujiyama A."/>
            <person name="Inagaki F."/>
            <person name="Takami H."/>
        </authorList>
    </citation>
    <scope>NUCLEOTIDE SEQUENCE</scope>
    <source>
        <strain evidence="2">Expedition CK06-06</strain>
    </source>
</reference>
<dbReference type="EMBL" id="BARV01019597">
    <property type="protein sequence ID" value="GAI18845.1"/>
    <property type="molecule type" value="Genomic_DNA"/>
</dbReference>
<keyword evidence="1" id="KW-0472">Membrane</keyword>